<dbReference type="CDD" id="cd07910">
    <property type="entry name" value="MiaE"/>
    <property type="match status" value="1"/>
</dbReference>
<comment type="caution">
    <text evidence="1">The sequence shown here is derived from an EMBL/GenBank/DDBJ whole genome shotgun (WGS) entry which is preliminary data.</text>
</comment>
<evidence type="ECO:0000313" key="1">
    <source>
        <dbReference type="EMBL" id="KKE84151.1"/>
    </source>
</evidence>
<name>A0A0F6AEB4_9GAMM</name>
<protein>
    <submittedName>
        <fullName evidence="1">tRNA-modifying nonheme diiron monooxygenase</fullName>
    </submittedName>
</protein>
<dbReference type="GO" id="GO:0045301">
    <property type="term" value="F:tRNA 2-(methylsulfanyl)-N(6)-isopentenyladenosine(37) hydroxylase activity"/>
    <property type="evidence" value="ECO:0007669"/>
    <property type="project" value="InterPro"/>
</dbReference>
<keyword evidence="1" id="KW-0560">Oxidoreductase</keyword>
<accession>A0A0F6AEB4</accession>
<organism evidence="1 2">
    <name type="scientific">Pseudoalteromonas luteoviolacea S4054</name>
    <dbReference type="NCBI Taxonomy" id="1129367"/>
    <lineage>
        <taxon>Bacteria</taxon>
        <taxon>Pseudomonadati</taxon>
        <taxon>Pseudomonadota</taxon>
        <taxon>Gammaproteobacteria</taxon>
        <taxon>Alteromonadales</taxon>
        <taxon>Pseudoalteromonadaceae</taxon>
        <taxon>Pseudoalteromonas</taxon>
    </lineage>
</organism>
<dbReference type="GO" id="GO:0004497">
    <property type="term" value="F:monooxygenase activity"/>
    <property type="evidence" value="ECO:0007669"/>
    <property type="project" value="UniProtKB-KW"/>
</dbReference>
<dbReference type="Gene3D" id="1.20.1260.10">
    <property type="match status" value="1"/>
</dbReference>
<dbReference type="PANTHER" id="PTHR42637:SF1">
    <property type="entry name" value="TRNA 2-(METHYLSULFANYL)-N(6)-ISOPENTENYLADENOSINE(37) HYDROXYLASE"/>
    <property type="match status" value="1"/>
</dbReference>
<dbReference type="SUPFAM" id="SSF47240">
    <property type="entry name" value="Ferritin-like"/>
    <property type="match status" value="1"/>
</dbReference>
<dbReference type="PANTHER" id="PTHR42637">
    <property type="entry name" value="TRNA-(MS[2]IO[6]A)-HYDROXYLASE"/>
    <property type="match status" value="1"/>
</dbReference>
<dbReference type="EMBL" id="AUXW01000138">
    <property type="protein sequence ID" value="KKE84151.1"/>
    <property type="molecule type" value="Genomic_DNA"/>
</dbReference>
<dbReference type="PATRIC" id="fig|1129367.4.peg.1705"/>
<dbReference type="GO" id="GO:0006400">
    <property type="term" value="P:tRNA modification"/>
    <property type="evidence" value="ECO:0007669"/>
    <property type="project" value="InterPro"/>
</dbReference>
<gene>
    <name evidence="1" type="ORF">N479_09635</name>
</gene>
<dbReference type="InterPro" id="IPR012347">
    <property type="entry name" value="Ferritin-like"/>
</dbReference>
<proteinExistence type="predicted"/>
<dbReference type="AlphaFoldDB" id="A0A0F6AEB4"/>
<dbReference type="Pfam" id="PF06175">
    <property type="entry name" value="MiaE"/>
    <property type="match status" value="1"/>
</dbReference>
<evidence type="ECO:0000313" key="2">
    <source>
        <dbReference type="Proteomes" id="UP000033434"/>
    </source>
</evidence>
<dbReference type="Proteomes" id="UP000033434">
    <property type="component" value="Unassembled WGS sequence"/>
</dbReference>
<keyword evidence="1" id="KW-0503">Monooxygenase</keyword>
<sequence>MSDIKAYTYSLNQYKTVSSKRDKYLMFELKYHTPFEWTHNVMDDFVTFLQDHAAAEKKASGMAMSMLGHYPDRTKLVKAMADLAIEEMIHFKQVLKLINERGLVLGNDKQDPYIKKMRALFRQGSDEFLIDRLLVAAVIEARGHERFSLVAEALPEGKEKDFYVAIAKSEEKHKNLFVELGYEYFDKSVIDARLEEILIAEAQICESIPFTAALH</sequence>
<dbReference type="PIRSF" id="PIRSF020736">
    <property type="entry name" value="MiaE"/>
    <property type="match status" value="1"/>
</dbReference>
<dbReference type="InterPro" id="IPR009078">
    <property type="entry name" value="Ferritin-like_SF"/>
</dbReference>
<reference evidence="1 2" key="1">
    <citation type="journal article" date="2015" name="BMC Genomics">
        <title>Genome mining reveals unlocked bioactive potential of marine Gram-negative bacteria.</title>
        <authorList>
            <person name="Machado H."/>
            <person name="Sonnenschein E.C."/>
            <person name="Melchiorsen J."/>
            <person name="Gram L."/>
        </authorList>
    </citation>
    <scope>NUCLEOTIDE SEQUENCE [LARGE SCALE GENOMIC DNA]</scope>
    <source>
        <strain evidence="1 2">S4054</strain>
    </source>
</reference>
<dbReference type="InterPro" id="IPR010386">
    <property type="entry name" value="tRNA-Hydrxlase_MiaE"/>
</dbReference>